<protein>
    <submittedName>
        <fullName evidence="2">Uncharacterized protein</fullName>
    </submittedName>
</protein>
<evidence type="ECO:0000256" key="1">
    <source>
        <dbReference type="SAM" id="MobiDB-lite"/>
    </source>
</evidence>
<feature type="region of interest" description="Disordered" evidence="1">
    <location>
        <begin position="142"/>
        <end position="183"/>
    </location>
</feature>
<evidence type="ECO:0000313" key="3">
    <source>
        <dbReference type="Proteomes" id="UP001159641"/>
    </source>
</evidence>
<comment type="caution">
    <text evidence="2">The sequence shown here is derived from an EMBL/GenBank/DDBJ whole genome shotgun (WGS) entry which is preliminary data.</text>
</comment>
<reference evidence="2 3" key="1">
    <citation type="submission" date="2022-11" db="EMBL/GenBank/DDBJ databases">
        <title>Whole genome sequence of Eschrichtius robustus ER-17-0199.</title>
        <authorList>
            <person name="Bruniche-Olsen A."/>
            <person name="Black A.N."/>
            <person name="Fields C.J."/>
            <person name="Walden K."/>
            <person name="Dewoody J.A."/>
        </authorList>
    </citation>
    <scope>NUCLEOTIDE SEQUENCE [LARGE SCALE GENOMIC DNA]</scope>
    <source>
        <strain evidence="2">ER-17-0199</strain>
        <tissue evidence="2">Blubber</tissue>
    </source>
</reference>
<proteinExistence type="predicted"/>
<sequence>MRIQPAATLTETGSPFAPARGPTTWRRWEPEVVLPRSSERVRVGRTGAVELGRSCGRGGGSGDGGGGRSQKMAEAGVSWASPGKRGGLGAEGRGLRKVVALGKRNRLRFCGLGTLLASARSQDHRWGLKGEGLRLTWRRVGEIRKGTPGSGRGSRRGRGSPDSGRVSERKEGWRTAGRATPEI</sequence>
<organism evidence="2 3">
    <name type="scientific">Eschrichtius robustus</name>
    <name type="common">California gray whale</name>
    <name type="synonym">Eschrichtius gibbosus</name>
    <dbReference type="NCBI Taxonomy" id="9764"/>
    <lineage>
        <taxon>Eukaryota</taxon>
        <taxon>Metazoa</taxon>
        <taxon>Chordata</taxon>
        <taxon>Craniata</taxon>
        <taxon>Vertebrata</taxon>
        <taxon>Euteleostomi</taxon>
        <taxon>Mammalia</taxon>
        <taxon>Eutheria</taxon>
        <taxon>Laurasiatheria</taxon>
        <taxon>Artiodactyla</taxon>
        <taxon>Whippomorpha</taxon>
        <taxon>Cetacea</taxon>
        <taxon>Mysticeti</taxon>
        <taxon>Eschrichtiidae</taxon>
        <taxon>Eschrichtius</taxon>
    </lineage>
</organism>
<dbReference type="EMBL" id="JAIQCJ010001888">
    <property type="protein sequence ID" value="KAJ8787026.1"/>
    <property type="molecule type" value="Genomic_DNA"/>
</dbReference>
<keyword evidence="3" id="KW-1185">Reference proteome</keyword>
<accession>A0AB34H7H8</accession>
<feature type="region of interest" description="Disordered" evidence="1">
    <location>
        <begin position="1"/>
        <end position="31"/>
    </location>
</feature>
<evidence type="ECO:0000313" key="2">
    <source>
        <dbReference type="EMBL" id="KAJ8787026.1"/>
    </source>
</evidence>
<gene>
    <name evidence="2" type="ORF">J1605_023168</name>
</gene>
<dbReference type="Proteomes" id="UP001159641">
    <property type="component" value="Unassembled WGS sequence"/>
</dbReference>
<dbReference type="AlphaFoldDB" id="A0AB34H7H8"/>
<name>A0AB34H7H8_ESCRO</name>
<feature type="compositionally biased region" description="Gly residues" evidence="1">
    <location>
        <begin position="55"/>
        <end position="68"/>
    </location>
</feature>
<feature type="region of interest" description="Disordered" evidence="1">
    <location>
        <begin position="50"/>
        <end position="92"/>
    </location>
</feature>